<accession>A0A6J4L1T3</accession>
<evidence type="ECO:0000313" key="2">
    <source>
        <dbReference type="EMBL" id="CAA9319855.1"/>
    </source>
</evidence>
<feature type="compositionally biased region" description="Basic and acidic residues" evidence="1">
    <location>
        <begin position="30"/>
        <end position="54"/>
    </location>
</feature>
<sequence length="327" mass="35764">DRAAPARGREPQDRPARRRPRVPGRAGRVLCDRARRDLWARRRVGLRQEHHGPGPDRAPAPSAGHRARHENPARGPRDPKPAPGRTAETARQSDLDDLSGADDGPEPALAGRASDRRDVRAAPGRDLARGRAQGGGGAGQRARAGAGPAREGLSAPALGRDAPARDDRHRAGLRPEPPHRGRADDRARRYGAGRNSRPHPRPLRRARHRGHDDQPRSRAHRQYVPARRGDVCRAARGTARGGRRVSRPEPPLHERARRLAAAARRARAPRPPQAEGDRGRGAFGRRFSAGLPLQPALRAEDLDLRRRGSRPDAAAGRRRGEVPPPWL</sequence>
<feature type="compositionally biased region" description="Basic and acidic residues" evidence="1">
    <location>
        <begin position="176"/>
        <end position="188"/>
    </location>
</feature>
<evidence type="ECO:0000256" key="1">
    <source>
        <dbReference type="SAM" id="MobiDB-lite"/>
    </source>
</evidence>
<dbReference type="AlphaFoldDB" id="A0A6J4L1T3"/>
<feature type="compositionally biased region" description="Acidic residues" evidence="1">
    <location>
        <begin position="95"/>
        <end position="105"/>
    </location>
</feature>
<feature type="compositionally biased region" description="Basic and acidic residues" evidence="1">
    <location>
        <begin position="69"/>
        <end position="80"/>
    </location>
</feature>
<feature type="compositionally biased region" description="Low complexity" evidence="1">
    <location>
        <begin position="140"/>
        <end position="150"/>
    </location>
</feature>
<feature type="compositionally biased region" description="Basic residues" evidence="1">
    <location>
        <begin position="196"/>
        <end position="209"/>
    </location>
</feature>
<reference evidence="2" key="1">
    <citation type="submission" date="2020-02" db="EMBL/GenBank/DDBJ databases">
        <authorList>
            <person name="Meier V. D."/>
        </authorList>
    </citation>
    <scope>NUCLEOTIDE SEQUENCE</scope>
    <source>
        <strain evidence="2">AVDCRST_MAG90</strain>
    </source>
</reference>
<organism evidence="2">
    <name type="scientific">uncultured Microvirga sp</name>
    <dbReference type="NCBI Taxonomy" id="412392"/>
    <lineage>
        <taxon>Bacteria</taxon>
        <taxon>Pseudomonadati</taxon>
        <taxon>Pseudomonadota</taxon>
        <taxon>Alphaproteobacteria</taxon>
        <taxon>Hyphomicrobiales</taxon>
        <taxon>Methylobacteriaceae</taxon>
        <taxon>Microvirga</taxon>
        <taxon>environmental samples</taxon>
    </lineage>
</organism>
<feature type="region of interest" description="Disordered" evidence="1">
    <location>
        <begin position="1"/>
        <end position="327"/>
    </location>
</feature>
<gene>
    <name evidence="2" type="ORF">AVDCRST_MAG90-952</name>
</gene>
<dbReference type="EMBL" id="CADCUC010000179">
    <property type="protein sequence ID" value="CAA9319855.1"/>
    <property type="molecule type" value="Genomic_DNA"/>
</dbReference>
<feature type="compositionally biased region" description="Basic and acidic residues" evidence="1">
    <location>
        <begin position="298"/>
        <end position="310"/>
    </location>
</feature>
<keyword evidence="2" id="KW-0547">Nucleotide-binding</keyword>
<protein>
    <submittedName>
        <fullName evidence="2">Oligopeptide transport ATP-binding protein OppD</fullName>
    </submittedName>
</protein>
<name>A0A6J4L1T3_9HYPH</name>
<feature type="compositionally biased region" description="Basic and acidic residues" evidence="1">
    <location>
        <begin position="1"/>
        <end position="15"/>
    </location>
</feature>
<feature type="non-terminal residue" evidence="2">
    <location>
        <position position="1"/>
    </location>
</feature>
<keyword evidence="2" id="KW-0067">ATP-binding</keyword>
<feature type="non-terminal residue" evidence="2">
    <location>
        <position position="327"/>
    </location>
</feature>
<proteinExistence type="predicted"/>
<dbReference type="GO" id="GO:0005524">
    <property type="term" value="F:ATP binding"/>
    <property type="evidence" value="ECO:0007669"/>
    <property type="project" value="UniProtKB-KW"/>
</dbReference>